<dbReference type="Pfam" id="PF06042">
    <property type="entry name" value="NTP_transf_6"/>
    <property type="match status" value="1"/>
</dbReference>
<keyword evidence="2" id="KW-1185">Reference proteome</keyword>
<dbReference type="EMBL" id="AP012603">
    <property type="protein sequence ID" value="BAM86751.1"/>
    <property type="molecule type" value="Genomic_DNA"/>
</dbReference>
<evidence type="ECO:0008006" key="3">
    <source>
        <dbReference type="Google" id="ProtNLM"/>
    </source>
</evidence>
<sequence length="194" mass="21585">MLSVAMTEDDFVTSALRNPVNAELMDVLRATALPDAWVVAGCLTQTVWNIQTGRPVDHGINDYDIFYFDPDTSWDAEDAVIRRIASCLDAVDAKVEVRNQARVHLWYPTKHGRPYPAATRSTDGIDRFLTVNTQVGLRPVGDGHEIYAPKGLGDIAQMIVRPNYTANFSAVNYAAKVARWKALWPEITVIAPEQ</sequence>
<dbReference type="eggNOG" id="COG3575">
    <property type="taxonomic scope" value="Bacteria"/>
</dbReference>
<dbReference type="Proteomes" id="UP000011841">
    <property type="component" value="Chromosome"/>
</dbReference>
<accession>M4Z253</accession>
<dbReference type="HOGENOM" id="CLU_092842_0_0_5"/>
<dbReference type="PANTHER" id="PTHR39166:SF1">
    <property type="entry name" value="BLL1166 PROTEIN"/>
    <property type="match status" value="1"/>
</dbReference>
<organism evidence="1 2">
    <name type="scientific">Bradyrhizobium oligotrophicum S58</name>
    <dbReference type="NCBI Taxonomy" id="1245469"/>
    <lineage>
        <taxon>Bacteria</taxon>
        <taxon>Pseudomonadati</taxon>
        <taxon>Pseudomonadota</taxon>
        <taxon>Alphaproteobacteria</taxon>
        <taxon>Hyphomicrobiales</taxon>
        <taxon>Nitrobacteraceae</taxon>
        <taxon>Bradyrhizobium</taxon>
    </lineage>
</organism>
<dbReference type="KEGG" id="aol:S58_07380"/>
<dbReference type="STRING" id="1245469.S58_07380"/>
<name>M4Z253_9BRAD</name>
<evidence type="ECO:0000313" key="2">
    <source>
        <dbReference type="Proteomes" id="UP000011841"/>
    </source>
</evidence>
<proteinExistence type="predicted"/>
<reference evidence="1 2" key="1">
    <citation type="journal article" date="2013" name="Appl. Environ. Microbiol.">
        <title>Genome analysis suggests that the soil oligotrophic bacterium Agromonas oligotrophica (Bradyrhizobium oligotrophicum) is a nitrogen-fixing symbiont of Aeschynomene indica.</title>
        <authorList>
            <person name="Okubo T."/>
            <person name="Fukushima S."/>
            <person name="Itakura M."/>
            <person name="Oshima K."/>
            <person name="Longtonglang A."/>
            <person name="Teaumroong N."/>
            <person name="Mitsui H."/>
            <person name="Hattori M."/>
            <person name="Hattori R."/>
            <person name="Hattori T."/>
            <person name="Minamisawa K."/>
        </authorList>
    </citation>
    <scope>NUCLEOTIDE SEQUENCE [LARGE SCALE GENOMIC DNA]</scope>
    <source>
        <strain evidence="1 2">S58</strain>
    </source>
</reference>
<dbReference type="AlphaFoldDB" id="M4Z253"/>
<dbReference type="InterPro" id="IPR009267">
    <property type="entry name" value="NTP_transf_6"/>
</dbReference>
<evidence type="ECO:0000313" key="1">
    <source>
        <dbReference type="EMBL" id="BAM86751.1"/>
    </source>
</evidence>
<gene>
    <name evidence="1" type="ORF">S58_07380</name>
</gene>
<dbReference type="PANTHER" id="PTHR39166">
    <property type="entry name" value="BLL1166 PROTEIN"/>
    <property type="match status" value="1"/>
</dbReference>
<dbReference type="PATRIC" id="fig|1245469.3.peg.757"/>
<protein>
    <recommendedName>
        <fullName evidence="3">Nucleotidyltransferase family protein</fullName>
    </recommendedName>
</protein>